<feature type="chain" id="PRO_5004022399" evidence="2">
    <location>
        <begin position="23"/>
        <end position="169"/>
    </location>
</feature>
<name>M2PSA6_CERS8</name>
<protein>
    <submittedName>
        <fullName evidence="3">Uncharacterized protein</fullName>
    </submittedName>
</protein>
<gene>
    <name evidence="3" type="ORF">CERSUDRAFT_111851</name>
</gene>
<evidence type="ECO:0000256" key="2">
    <source>
        <dbReference type="SAM" id="SignalP"/>
    </source>
</evidence>
<evidence type="ECO:0000256" key="1">
    <source>
        <dbReference type="SAM" id="Phobius"/>
    </source>
</evidence>
<dbReference type="HOGENOM" id="CLU_1578328_0_0_1"/>
<keyword evidence="1" id="KW-0812">Transmembrane</keyword>
<evidence type="ECO:0000313" key="4">
    <source>
        <dbReference type="Proteomes" id="UP000016930"/>
    </source>
</evidence>
<sequence>MISWPYLMGLKWALLSIPNVSGGTMSPTFIPVSTISGCDVTVSSQKAFRLAEAWTSMLGFDMMIFILTLVKGLQVGHVWEGSLLRVVIRDSVMYFGVIVIANVANIVTFLIPPPETKGACTILTNVVSSTLVARFMLNLRDPDRHSRSSGMLGSEDGDGYGYELEIIEV</sequence>
<dbReference type="AlphaFoldDB" id="M2PSA6"/>
<reference evidence="3 4" key="1">
    <citation type="journal article" date="2012" name="Proc. Natl. Acad. Sci. U.S.A.">
        <title>Comparative genomics of Ceriporiopsis subvermispora and Phanerochaete chrysosporium provide insight into selective ligninolysis.</title>
        <authorList>
            <person name="Fernandez-Fueyo E."/>
            <person name="Ruiz-Duenas F.J."/>
            <person name="Ferreira P."/>
            <person name="Floudas D."/>
            <person name="Hibbett D.S."/>
            <person name="Canessa P."/>
            <person name="Larrondo L.F."/>
            <person name="James T.Y."/>
            <person name="Seelenfreund D."/>
            <person name="Lobos S."/>
            <person name="Polanco R."/>
            <person name="Tello M."/>
            <person name="Honda Y."/>
            <person name="Watanabe T."/>
            <person name="Watanabe T."/>
            <person name="Ryu J.S."/>
            <person name="Kubicek C.P."/>
            <person name="Schmoll M."/>
            <person name="Gaskell J."/>
            <person name="Hammel K.E."/>
            <person name="St John F.J."/>
            <person name="Vanden Wymelenberg A."/>
            <person name="Sabat G."/>
            <person name="Splinter BonDurant S."/>
            <person name="Syed K."/>
            <person name="Yadav J.S."/>
            <person name="Doddapaneni H."/>
            <person name="Subramanian V."/>
            <person name="Lavin J.L."/>
            <person name="Oguiza J.A."/>
            <person name="Perez G."/>
            <person name="Pisabarro A.G."/>
            <person name="Ramirez L."/>
            <person name="Santoyo F."/>
            <person name="Master E."/>
            <person name="Coutinho P.M."/>
            <person name="Henrissat B."/>
            <person name="Lombard V."/>
            <person name="Magnuson J.K."/>
            <person name="Kuees U."/>
            <person name="Hori C."/>
            <person name="Igarashi K."/>
            <person name="Samejima M."/>
            <person name="Held B.W."/>
            <person name="Barry K.W."/>
            <person name="LaButti K.M."/>
            <person name="Lapidus A."/>
            <person name="Lindquist E.A."/>
            <person name="Lucas S.M."/>
            <person name="Riley R."/>
            <person name="Salamov A.A."/>
            <person name="Hoffmeister D."/>
            <person name="Schwenk D."/>
            <person name="Hadar Y."/>
            <person name="Yarden O."/>
            <person name="de Vries R.P."/>
            <person name="Wiebenga A."/>
            <person name="Stenlid J."/>
            <person name="Eastwood D."/>
            <person name="Grigoriev I.V."/>
            <person name="Berka R.M."/>
            <person name="Blanchette R.A."/>
            <person name="Kersten P."/>
            <person name="Martinez A.T."/>
            <person name="Vicuna R."/>
            <person name="Cullen D."/>
        </authorList>
    </citation>
    <scope>NUCLEOTIDE SEQUENCE [LARGE SCALE GENOMIC DNA]</scope>
    <source>
        <strain evidence="3 4">B</strain>
    </source>
</reference>
<accession>M2PSA6</accession>
<feature type="transmembrane region" description="Helical" evidence="1">
    <location>
        <begin position="118"/>
        <end position="137"/>
    </location>
</feature>
<feature type="transmembrane region" description="Helical" evidence="1">
    <location>
        <begin position="91"/>
        <end position="112"/>
    </location>
</feature>
<keyword evidence="4" id="KW-1185">Reference proteome</keyword>
<dbReference type="EMBL" id="KB445793">
    <property type="protein sequence ID" value="EMD39529.1"/>
    <property type="molecule type" value="Genomic_DNA"/>
</dbReference>
<keyword evidence="2" id="KW-0732">Signal</keyword>
<dbReference type="OrthoDB" id="3261349at2759"/>
<keyword evidence="1" id="KW-1133">Transmembrane helix</keyword>
<keyword evidence="1" id="KW-0472">Membrane</keyword>
<evidence type="ECO:0000313" key="3">
    <source>
        <dbReference type="EMBL" id="EMD39529.1"/>
    </source>
</evidence>
<dbReference type="Proteomes" id="UP000016930">
    <property type="component" value="Unassembled WGS sequence"/>
</dbReference>
<feature type="transmembrane region" description="Helical" evidence="1">
    <location>
        <begin position="53"/>
        <end position="70"/>
    </location>
</feature>
<organism evidence="3 4">
    <name type="scientific">Ceriporiopsis subvermispora (strain B)</name>
    <name type="common">White-rot fungus</name>
    <name type="synonym">Gelatoporia subvermispora</name>
    <dbReference type="NCBI Taxonomy" id="914234"/>
    <lineage>
        <taxon>Eukaryota</taxon>
        <taxon>Fungi</taxon>
        <taxon>Dikarya</taxon>
        <taxon>Basidiomycota</taxon>
        <taxon>Agaricomycotina</taxon>
        <taxon>Agaricomycetes</taxon>
        <taxon>Polyporales</taxon>
        <taxon>Gelatoporiaceae</taxon>
        <taxon>Gelatoporia</taxon>
    </lineage>
</organism>
<proteinExistence type="predicted"/>
<feature type="signal peptide" evidence="2">
    <location>
        <begin position="1"/>
        <end position="22"/>
    </location>
</feature>